<reference evidence="2" key="1">
    <citation type="submission" date="2016-05" db="EMBL/GenBank/DDBJ databases">
        <title>Microbial consortia oxidize butane by reversing methanogenesis.</title>
        <authorList>
            <person name="Laso-Perez R."/>
            <person name="Richter M."/>
            <person name="Wegener G."/>
            <person name="Musat F."/>
        </authorList>
    </citation>
    <scope>NUCLEOTIDE SEQUENCE [LARGE SCALE GENOMIC DNA]</scope>
    <source>
        <strain evidence="2">BOX1</strain>
    </source>
</reference>
<keyword evidence="1" id="KW-0472">Membrane</keyword>
<keyword evidence="3" id="KW-1185">Reference proteome</keyword>
<keyword evidence="1" id="KW-1133">Transmembrane helix</keyword>
<organism evidence="2 3">
    <name type="scientific">Candidatus Syntropharchaeum butanivorans</name>
    <dbReference type="NCBI Taxonomy" id="1839936"/>
    <lineage>
        <taxon>Archaea</taxon>
        <taxon>Methanobacteriati</taxon>
        <taxon>Methanobacteriota</taxon>
        <taxon>Stenosarchaea group</taxon>
        <taxon>Methanomicrobia</taxon>
        <taxon>Methanosarcinales</taxon>
        <taxon>ANME-2 cluster</taxon>
        <taxon>Candidatus Syntropharchaeum</taxon>
    </lineage>
</organism>
<evidence type="ECO:0000256" key="1">
    <source>
        <dbReference type="SAM" id="Phobius"/>
    </source>
</evidence>
<comment type="caution">
    <text evidence="2">The sequence shown here is derived from an EMBL/GenBank/DDBJ whole genome shotgun (WGS) entry which is preliminary data.</text>
</comment>
<sequence length="77" mass="9198">MCEMEKRTLFLIYYSSLLLFLLLDIALHLLHHPEPHFPWERIPGFHALFGFIGCFILILVSKSLGHYLLMREVDYYD</sequence>
<accession>A0A1F2P6F6</accession>
<evidence type="ECO:0000313" key="2">
    <source>
        <dbReference type="EMBL" id="OFV66919.1"/>
    </source>
</evidence>
<name>A0A1F2P6F6_9EURY</name>
<dbReference type="EMBL" id="LYOR01000001">
    <property type="protein sequence ID" value="OFV66919.1"/>
    <property type="molecule type" value="Genomic_DNA"/>
</dbReference>
<protein>
    <submittedName>
        <fullName evidence="2">Uncharacterized protein</fullName>
    </submittedName>
</protein>
<gene>
    <name evidence="2" type="ORF">SBU_000212</name>
</gene>
<keyword evidence="1" id="KW-0812">Transmembrane</keyword>
<dbReference type="Proteomes" id="UP000185779">
    <property type="component" value="Unassembled WGS sequence"/>
</dbReference>
<feature type="transmembrane region" description="Helical" evidence="1">
    <location>
        <begin position="12"/>
        <end position="30"/>
    </location>
</feature>
<dbReference type="STRING" id="1839936.SBU_000212"/>
<feature type="transmembrane region" description="Helical" evidence="1">
    <location>
        <begin position="42"/>
        <end position="61"/>
    </location>
</feature>
<evidence type="ECO:0000313" key="3">
    <source>
        <dbReference type="Proteomes" id="UP000185779"/>
    </source>
</evidence>
<proteinExistence type="predicted"/>
<dbReference type="AlphaFoldDB" id="A0A1F2P6F6"/>